<dbReference type="InterPro" id="IPR020616">
    <property type="entry name" value="Thiolase_N"/>
</dbReference>
<dbReference type="PANTHER" id="PTHR18919:SF138">
    <property type="entry name" value="ACETYL-COA C-ACETYLTRANSFERASE"/>
    <property type="match status" value="1"/>
</dbReference>
<keyword evidence="2 4" id="KW-0808">Transferase</keyword>
<feature type="domain" description="Thiolase C-terminal" evidence="7">
    <location>
        <begin position="270"/>
        <end position="391"/>
    </location>
</feature>
<keyword evidence="9" id="KW-1185">Reference proteome</keyword>
<evidence type="ECO:0000259" key="6">
    <source>
        <dbReference type="Pfam" id="PF00108"/>
    </source>
</evidence>
<dbReference type="InterPro" id="IPR020617">
    <property type="entry name" value="Thiolase_C"/>
</dbReference>
<dbReference type="EC" id="2.3.1.9" evidence="8"/>
<protein>
    <submittedName>
        <fullName evidence="8">Acetyl-CoA acetyltransferase</fullName>
        <ecNumber evidence="8">2.3.1.9</ecNumber>
    </submittedName>
</protein>
<reference evidence="8 9" key="1">
    <citation type="submission" date="2016-11" db="EMBL/GenBank/DDBJ databases">
        <title>Comparison of Traditional DNA-DNA Hybridization with In Silico Genomic Analysis.</title>
        <authorList>
            <person name="Nicholson A.C."/>
            <person name="Sammons S."/>
            <person name="Humrighouse B.W."/>
            <person name="Graziano J."/>
            <person name="Lasker B."/>
            <person name="Whitney A.M."/>
            <person name="Mcquiston J.R."/>
        </authorList>
    </citation>
    <scope>NUCLEOTIDE SEQUENCE [LARGE SCALE GENOMIC DNA]</scope>
    <source>
        <strain evidence="8 9">H1892</strain>
    </source>
</reference>
<dbReference type="InterPro" id="IPR002155">
    <property type="entry name" value="Thiolase"/>
</dbReference>
<evidence type="ECO:0000256" key="4">
    <source>
        <dbReference type="RuleBase" id="RU003557"/>
    </source>
</evidence>
<evidence type="ECO:0000256" key="2">
    <source>
        <dbReference type="ARBA" id="ARBA00022679"/>
    </source>
</evidence>
<dbReference type="Gene3D" id="3.40.47.10">
    <property type="match status" value="1"/>
</dbReference>
<gene>
    <name evidence="8" type="ORF">CDV53_04985</name>
</gene>
<evidence type="ECO:0000256" key="5">
    <source>
        <dbReference type="SAM" id="MobiDB-lite"/>
    </source>
</evidence>
<dbReference type="PIRSF" id="PIRSF000429">
    <property type="entry name" value="Ac-CoA_Ac_transf"/>
    <property type="match status" value="1"/>
</dbReference>
<dbReference type="PROSITE" id="PS00099">
    <property type="entry name" value="THIOLASE_3"/>
    <property type="match status" value="1"/>
</dbReference>
<comment type="similarity">
    <text evidence="1 4">Belongs to the thiolase-like superfamily. Thiolase family.</text>
</comment>
<dbReference type="Pfam" id="PF00108">
    <property type="entry name" value="Thiolase_N"/>
    <property type="match status" value="1"/>
</dbReference>
<dbReference type="CDD" id="cd00751">
    <property type="entry name" value="thiolase"/>
    <property type="match status" value="1"/>
</dbReference>
<dbReference type="InterPro" id="IPR020610">
    <property type="entry name" value="Thiolase_AS"/>
</dbReference>
<sequence>MRDVVIAGAARTPMAGFQGAFAELDAPTLGGAAIEAALKDAGISTARVEELVMGNVLSAGQGQAPARQAGFKAGLGEEVPATTLNKMCGSGMKALMIAADQVALGQTGLMVAGGMESMTNAPYLLPKMRGGARMGHQQVIDHMFLDGLEDAYDKGRLMGTFAEDCAEAFQFTREAQDEFALGSLSNALEAQKSNAFRREIAPVTVTTRKGQVTISEDEQPGNARPEKIPTQKPAFRKDGTVTAANSSSISDGAAALIVASGDVAASEGLPIRARILGHASHAQAPGWFATAPVPAAKKLLDRLGWSVEDVDLWEVNEAFAVVPMAFMQEMNIPRDKVNVNGGACALGHPIGASGARIVVTLLNALETRGLKRGIAAICIGGGEGTAIAIERP</sequence>
<comment type="caution">
    <text evidence="8">The sequence shown here is derived from an EMBL/GenBank/DDBJ whole genome shotgun (WGS) entry which is preliminary data.</text>
</comment>
<name>A0ABX3ZY93_9RHOB</name>
<evidence type="ECO:0000313" key="9">
    <source>
        <dbReference type="Proteomes" id="UP000214673"/>
    </source>
</evidence>
<dbReference type="InterPro" id="IPR016039">
    <property type="entry name" value="Thiolase-like"/>
</dbReference>
<keyword evidence="3 4" id="KW-0012">Acyltransferase</keyword>
<dbReference type="PROSITE" id="PS00098">
    <property type="entry name" value="THIOLASE_1"/>
    <property type="match status" value="1"/>
</dbReference>
<evidence type="ECO:0000259" key="7">
    <source>
        <dbReference type="Pfam" id="PF02803"/>
    </source>
</evidence>
<accession>A0ABX3ZY93</accession>
<dbReference type="NCBIfam" id="TIGR01930">
    <property type="entry name" value="AcCoA-C-Actrans"/>
    <property type="match status" value="1"/>
</dbReference>
<evidence type="ECO:0000256" key="1">
    <source>
        <dbReference type="ARBA" id="ARBA00010982"/>
    </source>
</evidence>
<evidence type="ECO:0000256" key="3">
    <source>
        <dbReference type="ARBA" id="ARBA00023315"/>
    </source>
</evidence>
<feature type="domain" description="Thiolase N-terminal" evidence="6">
    <location>
        <begin position="4"/>
        <end position="260"/>
    </location>
</feature>
<dbReference type="InterPro" id="IPR020615">
    <property type="entry name" value="Thiolase_acyl_enz_int_AS"/>
</dbReference>
<evidence type="ECO:0000313" key="8">
    <source>
        <dbReference type="EMBL" id="OWJ77654.1"/>
    </source>
</evidence>
<feature type="region of interest" description="Disordered" evidence="5">
    <location>
        <begin position="213"/>
        <end position="234"/>
    </location>
</feature>
<dbReference type="GO" id="GO:0003985">
    <property type="term" value="F:acetyl-CoA C-acetyltransferase activity"/>
    <property type="evidence" value="ECO:0007669"/>
    <property type="project" value="UniProtKB-EC"/>
</dbReference>
<dbReference type="RefSeq" id="WP_035741725.1">
    <property type="nucleotide sequence ID" value="NZ_JFGS01000002.1"/>
</dbReference>
<dbReference type="EMBL" id="NIPV01000016">
    <property type="protein sequence ID" value="OWJ77654.1"/>
    <property type="molecule type" value="Genomic_DNA"/>
</dbReference>
<dbReference type="Proteomes" id="UP000214673">
    <property type="component" value="Unassembled WGS sequence"/>
</dbReference>
<organism evidence="8 9">
    <name type="scientific">Haematobacter missouriensis</name>
    <dbReference type="NCBI Taxonomy" id="366616"/>
    <lineage>
        <taxon>Bacteria</taxon>
        <taxon>Pseudomonadati</taxon>
        <taxon>Pseudomonadota</taxon>
        <taxon>Alphaproteobacteria</taxon>
        <taxon>Rhodobacterales</taxon>
        <taxon>Paracoccaceae</taxon>
        <taxon>Haematobacter</taxon>
    </lineage>
</organism>
<dbReference type="Pfam" id="PF02803">
    <property type="entry name" value="Thiolase_C"/>
    <property type="match status" value="1"/>
</dbReference>
<proteinExistence type="inferred from homology"/>
<dbReference type="SUPFAM" id="SSF53901">
    <property type="entry name" value="Thiolase-like"/>
    <property type="match status" value="2"/>
</dbReference>
<feature type="compositionally biased region" description="Basic and acidic residues" evidence="5">
    <location>
        <begin position="224"/>
        <end position="234"/>
    </location>
</feature>
<dbReference type="PANTHER" id="PTHR18919">
    <property type="entry name" value="ACETYL-COA C-ACYLTRANSFERASE"/>
    <property type="match status" value="1"/>
</dbReference>